<name>A0ABQ9IN94_9NEOP</name>
<evidence type="ECO:0000256" key="1">
    <source>
        <dbReference type="SAM" id="MobiDB-lite"/>
    </source>
</evidence>
<dbReference type="Proteomes" id="UP001159363">
    <property type="component" value="Chromosome 1"/>
</dbReference>
<proteinExistence type="predicted"/>
<feature type="region of interest" description="Disordered" evidence="1">
    <location>
        <begin position="45"/>
        <end position="65"/>
    </location>
</feature>
<evidence type="ECO:0000313" key="3">
    <source>
        <dbReference type="Proteomes" id="UP001159363"/>
    </source>
</evidence>
<protein>
    <submittedName>
        <fullName evidence="2">Uncharacterized protein</fullName>
    </submittedName>
</protein>
<feature type="compositionally biased region" description="Basic and acidic residues" evidence="1">
    <location>
        <begin position="142"/>
        <end position="162"/>
    </location>
</feature>
<keyword evidence="3" id="KW-1185">Reference proteome</keyword>
<accession>A0ABQ9IN94</accession>
<organism evidence="2 3">
    <name type="scientific">Dryococelus australis</name>
    <dbReference type="NCBI Taxonomy" id="614101"/>
    <lineage>
        <taxon>Eukaryota</taxon>
        <taxon>Metazoa</taxon>
        <taxon>Ecdysozoa</taxon>
        <taxon>Arthropoda</taxon>
        <taxon>Hexapoda</taxon>
        <taxon>Insecta</taxon>
        <taxon>Pterygota</taxon>
        <taxon>Neoptera</taxon>
        <taxon>Polyneoptera</taxon>
        <taxon>Phasmatodea</taxon>
        <taxon>Verophasmatodea</taxon>
        <taxon>Anareolatae</taxon>
        <taxon>Phasmatidae</taxon>
        <taxon>Eurycanthinae</taxon>
        <taxon>Dryococelus</taxon>
    </lineage>
</organism>
<evidence type="ECO:0000313" key="2">
    <source>
        <dbReference type="EMBL" id="KAJ8898155.1"/>
    </source>
</evidence>
<gene>
    <name evidence="2" type="ORF">PR048_003515</name>
</gene>
<feature type="region of interest" description="Disordered" evidence="1">
    <location>
        <begin position="138"/>
        <end position="185"/>
    </location>
</feature>
<sequence length="594" mass="65119">MRKSSLLSPHHACAYVRVRRSLREEGGGGGYVQLSWSAPRRPGHRPFTVGCGRGRGTPFSRARPRSAVDVLPVGQRTSSLHSIRPPQHPWSGKVRSLQLKVDSQPSVSRPYVRRSRDRRPIAAQRFAGEKDRWTTDCCESLSTDRPKKKQTDDRLTDGRATDGYKGNDSLRVTKAHASSAQSPLRARLRTACRRPIVRDTRISRKDFTASCTSQNFSSMTCTLDSSVLCILERRLFVHWLLPHNWQFWDSQGVSLECGARVRGRDKREITERTRRPAASSGKIPICESLVTRPGIEHGSPWWEASVLIAQPPRPQSKYKSSLVCSLAVSVKAEGPDRRLAVDPASLADDGCSHVLPAASSCQQITPSPSWVRVSVHRNSVLGSPGFQQSGVVVTSAREEPTPPPPPPLMTSCDFTSTLASHQDEPRSIPGRVTGFSQGGIVPDDAVGSAGLLGDLPFPPHLHSGAAPFSLKSPSSALKTSLLGAAQISLLTHYNRDFCLSEWTIREGELLISSCSPFVVTSNLPEAFLKFYVQTVPPPRATELTQMTRPPDGRAPDGCDGWLWVQPHSPASSAANREYVSVRRSQSDPNPVPRV</sequence>
<dbReference type="EMBL" id="JARBHB010000001">
    <property type="protein sequence ID" value="KAJ8898155.1"/>
    <property type="molecule type" value="Genomic_DNA"/>
</dbReference>
<comment type="caution">
    <text evidence="2">The sequence shown here is derived from an EMBL/GenBank/DDBJ whole genome shotgun (WGS) entry which is preliminary data.</text>
</comment>
<reference evidence="2 3" key="1">
    <citation type="submission" date="2023-02" db="EMBL/GenBank/DDBJ databases">
        <title>LHISI_Scaffold_Assembly.</title>
        <authorList>
            <person name="Stuart O.P."/>
            <person name="Cleave R."/>
            <person name="Magrath M.J.L."/>
            <person name="Mikheyev A.S."/>
        </authorList>
    </citation>
    <scope>NUCLEOTIDE SEQUENCE [LARGE SCALE GENOMIC DNA]</scope>
    <source>
        <strain evidence="2">Daus_M_001</strain>
        <tissue evidence="2">Leg muscle</tissue>
    </source>
</reference>
<feature type="region of interest" description="Disordered" evidence="1">
    <location>
        <begin position="571"/>
        <end position="594"/>
    </location>
</feature>